<proteinExistence type="predicted"/>
<sequence>MSMRFSMLALLAVTTMASLGCGGAQNAEVTTVEPPAQASPALATPPPAASAPVSGEAAIQKLAEGALSCGLVDEEIDPDCAGLKAWLDEEALFEDDEASATLLTMLESSEVKRRILAIEKLRTSAIANDKAAVARLAAVAKKETNVLVARALGGAIARADMKQLGLGDDLRALARHPVSEFRQSLAFYLLRPNQNDVTLQVLVTLLRDADPRVQREAISALTPTTESTDAVCKLAQDQLDRSDDLAGEAHKAAATTRCKGIHATVVDSLVGKTADPTKITNAVGVDYALALERACNADVGTDLKKKAFGVAKKLSDAKVPDPNTRRASFHALMRCDPAAATNVLGALSKDKDPFVADAAKKQLDELKAQSNK</sequence>
<dbReference type="EMBL" id="CP012159">
    <property type="protein sequence ID" value="AKT44004.1"/>
    <property type="molecule type" value="Genomic_DNA"/>
</dbReference>
<evidence type="ECO:0000313" key="3">
    <source>
        <dbReference type="Proteomes" id="UP000067626"/>
    </source>
</evidence>
<evidence type="ECO:0000313" key="2">
    <source>
        <dbReference type="EMBL" id="AKT44004.1"/>
    </source>
</evidence>
<dbReference type="OrthoDB" id="9836201at2"/>
<dbReference type="InterPro" id="IPR016024">
    <property type="entry name" value="ARM-type_fold"/>
</dbReference>
<dbReference type="AlphaFoldDB" id="A0A0K1ET74"/>
<accession>A0A0K1ET74</accession>
<keyword evidence="1" id="KW-0732">Signal</keyword>
<feature type="chain" id="PRO_5005459973" description="PBS lyase" evidence="1">
    <location>
        <begin position="27"/>
        <end position="372"/>
    </location>
</feature>
<evidence type="ECO:0008006" key="4">
    <source>
        <dbReference type="Google" id="ProtNLM"/>
    </source>
</evidence>
<dbReference type="RefSeq" id="WP_156339245.1">
    <property type="nucleotide sequence ID" value="NZ_CP012159.1"/>
</dbReference>
<dbReference type="InterPro" id="IPR011989">
    <property type="entry name" value="ARM-like"/>
</dbReference>
<feature type="signal peptide" evidence="1">
    <location>
        <begin position="1"/>
        <end position="26"/>
    </location>
</feature>
<protein>
    <recommendedName>
        <fullName evidence="4">PBS lyase</fullName>
    </recommendedName>
</protein>
<dbReference type="Gene3D" id="1.25.10.10">
    <property type="entry name" value="Leucine-rich Repeat Variant"/>
    <property type="match status" value="1"/>
</dbReference>
<reference evidence="2 3" key="1">
    <citation type="submission" date="2015-07" db="EMBL/GenBank/DDBJ databases">
        <title>Genome analysis of myxobacterium Chondromyces crocatus Cm c5 reveals a high potential for natural compound synthesis and the genetic basis for the loss of fruiting body formation.</title>
        <authorList>
            <person name="Zaburannyi N."/>
            <person name="Bunk B."/>
            <person name="Maier J."/>
            <person name="Overmann J."/>
            <person name="Mueller R."/>
        </authorList>
    </citation>
    <scope>NUCLEOTIDE SEQUENCE [LARGE SCALE GENOMIC DNA]</scope>
    <source>
        <strain evidence="2 3">Cm c5</strain>
    </source>
</reference>
<dbReference type="PROSITE" id="PS51257">
    <property type="entry name" value="PROKAR_LIPOPROTEIN"/>
    <property type="match status" value="1"/>
</dbReference>
<dbReference type="KEGG" id="ccro:CMC5_082420"/>
<dbReference type="SUPFAM" id="SSF48371">
    <property type="entry name" value="ARM repeat"/>
    <property type="match status" value="1"/>
</dbReference>
<organism evidence="2 3">
    <name type="scientific">Chondromyces crocatus</name>
    <dbReference type="NCBI Taxonomy" id="52"/>
    <lineage>
        <taxon>Bacteria</taxon>
        <taxon>Pseudomonadati</taxon>
        <taxon>Myxococcota</taxon>
        <taxon>Polyangia</taxon>
        <taxon>Polyangiales</taxon>
        <taxon>Polyangiaceae</taxon>
        <taxon>Chondromyces</taxon>
    </lineage>
</organism>
<keyword evidence="3" id="KW-1185">Reference proteome</keyword>
<evidence type="ECO:0000256" key="1">
    <source>
        <dbReference type="SAM" id="SignalP"/>
    </source>
</evidence>
<dbReference type="STRING" id="52.CMC5_082420"/>
<dbReference type="Proteomes" id="UP000067626">
    <property type="component" value="Chromosome"/>
</dbReference>
<gene>
    <name evidence="2" type="ORF">CMC5_082420</name>
</gene>
<name>A0A0K1ET74_CHOCO</name>